<dbReference type="InterPro" id="IPR027417">
    <property type="entry name" value="P-loop_NTPase"/>
</dbReference>
<reference evidence="2" key="1">
    <citation type="submission" date="2022-08" db="EMBL/GenBank/DDBJ databases">
        <title>Whole genome sequencing of non-tuberculosis mycobacteria type-strains.</title>
        <authorList>
            <person name="Igarashi Y."/>
            <person name="Osugi A."/>
            <person name="Mitarai S."/>
        </authorList>
    </citation>
    <scope>NUCLEOTIDE SEQUENCE</scope>
    <source>
        <strain evidence="2">JCM 16372</strain>
    </source>
</reference>
<dbReference type="Pfam" id="PF13671">
    <property type="entry name" value="AAA_33"/>
    <property type="match status" value="1"/>
</dbReference>
<evidence type="ECO:0000256" key="1">
    <source>
        <dbReference type="SAM" id="MobiDB-lite"/>
    </source>
</evidence>
<dbReference type="PANTHER" id="PTHR43883:SF1">
    <property type="entry name" value="GLUCONOKINASE"/>
    <property type="match status" value="1"/>
</dbReference>
<dbReference type="InterPro" id="IPR052732">
    <property type="entry name" value="Cell-binding_unc_protein"/>
</dbReference>
<dbReference type="InterPro" id="IPR011009">
    <property type="entry name" value="Kinase-like_dom_sf"/>
</dbReference>
<evidence type="ECO:0000313" key="2">
    <source>
        <dbReference type="EMBL" id="ULP38377.1"/>
    </source>
</evidence>
<dbReference type="PANTHER" id="PTHR43883">
    <property type="entry name" value="SLR0207 PROTEIN"/>
    <property type="match status" value="1"/>
</dbReference>
<protein>
    <submittedName>
        <fullName evidence="2">AAA family ATPase</fullName>
    </submittedName>
</protein>
<dbReference type="EMBL" id="CP092427">
    <property type="protein sequence ID" value="ULP38377.1"/>
    <property type="molecule type" value="Genomic_DNA"/>
</dbReference>
<accession>A0ABY3UM78</accession>
<organism evidence="2 3">
    <name type="scientific">Mycolicibacterium rufum</name>
    <dbReference type="NCBI Taxonomy" id="318424"/>
    <lineage>
        <taxon>Bacteria</taxon>
        <taxon>Bacillati</taxon>
        <taxon>Actinomycetota</taxon>
        <taxon>Actinomycetes</taxon>
        <taxon>Mycobacteriales</taxon>
        <taxon>Mycobacteriaceae</taxon>
        <taxon>Mycolicibacterium</taxon>
    </lineage>
</organism>
<dbReference type="Gene3D" id="3.40.50.300">
    <property type="entry name" value="P-loop containing nucleotide triphosphate hydrolases"/>
    <property type="match status" value="1"/>
</dbReference>
<evidence type="ECO:0000313" key="3">
    <source>
        <dbReference type="Proteomes" id="UP001055159"/>
    </source>
</evidence>
<proteinExistence type="predicted"/>
<dbReference type="Proteomes" id="UP001055159">
    <property type="component" value="Chromosome"/>
</dbReference>
<sequence>MTRAAGHRGVPESWSDPGSLCPEVHETHTGVVTLMGARAYKAKKAVRTDFCDFTTVADRDAACRRELELNRRLAPAGYEGIGYFQTPAGVREPVVVMRRYPDAARLATLVRGGEPVEADLAGIAALLARFHRNADRGPAIDAQATAATTAARWEENLGELRRHAGFVVATETVDEIALRATRFLQGRDQLFAERITQRRIVDGHGDLLADDIFCMPEGPVLLDCLEFDDRLRFVDGLDDAAFLAMDLEFCGRPDLADRFLESYRAEAADPAPRPLADFCVAYRAVVRAKVDCIRVTQGHADAARDAQRHLDIAVRHLRAGTVRLVVIGGGPGTGKSSVAQGLAPRIGARVVSTDEVRRELQASGMLSGAAGALDAGLYAPERVAVVYDEVLRRARDLLTRGWPVILDGTWRDAAHRGSARQIAHETASEIVEFVCGAPVDAAARRVAARGPSASDATPEIAAALGDAGADWPQAHRLDTTRPLEESITAAQHLCCGEVPRQ</sequence>
<feature type="region of interest" description="Disordered" evidence="1">
    <location>
        <begin position="1"/>
        <end position="20"/>
    </location>
</feature>
<dbReference type="SUPFAM" id="SSF56112">
    <property type="entry name" value="Protein kinase-like (PK-like)"/>
    <property type="match status" value="1"/>
</dbReference>
<dbReference type="RefSeq" id="WP_052428774.1">
    <property type="nucleotide sequence ID" value="NZ_CP092427.2"/>
</dbReference>
<name>A0ABY3UM78_9MYCO</name>
<dbReference type="SUPFAM" id="SSF52540">
    <property type="entry name" value="P-loop containing nucleoside triphosphate hydrolases"/>
    <property type="match status" value="1"/>
</dbReference>
<keyword evidence="3" id="KW-1185">Reference proteome</keyword>
<gene>
    <name evidence="2" type="ORF">MJO55_08120</name>
</gene>